<dbReference type="Proteomes" id="UP000008811">
    <property type="component" value="Chromosome"/>
</dbReference>
<dbReference type="eggNOG" id="COG2267">
    <property type="taxonomic scope" value="Bacteria"/>
</dbReference>
<keyword evidence="2" id="KW-0378">Hydrolase</keyword>
<dbReference type="AlphaFoldDB" id="B3QPC0"/>
<dbReference type="SUPFAM" id="SSF53474">
    <property type="entry name" value="alpha/beta-Hydrolases"/>
    <property type="match status" value="1"/>
</dbReference>
<dbReference type="InterPro" id="IPR029058">
    <property type="entry name" value="AB_hydrolase_fold"/>
</dbReference>
<evidence type="ECO:0000313" key="3">
    <source>
        <dbReference type="Proteomes" id="UP000008811"/>
    </source>
</evidence>
<dbReference type="PANTHER" id="PTHR46438:SF2">
    <property type="entry name" value="ALPHA_BETA-HYDROLASES SUPERFAMILY PROTEIN"/>
    <property type="match status" value="1"/>
</dbReference>
<proteinExistence type="predicted"/>
<protein>
    <submittedName>
        <fullName evidence="2">Alpha/beta hydrolase fold</fullName>
    </submittedName>
</protein>
<dbReference type="PANTHER" id="PTHR46438">
    <property type="entry name" value="ALPHA/BETA-HYDROLASES SUPERFAMILY PROTEIN"/>
    <property type="match status" value="1"/>
</dbReference>
<organism evidence="2 3">
    <name type="scientific">Chlorobaculum parvum (strain DSM 263 / NCIMB 8327)</name>
    <name type="common">Chlorobium vibrioforme subsp. thiosulfatophilum</name>
    <dbReference type="NCBI Taxonomy" id="517417"/>
    <lineage>
        <taxon>Bacteria</taxon>
        <taxon>Pseudomonadati</taxon>
        <taxon>Chlorobiota</taxon>
        <taxon>Chlorobiia</taxon>
        <taxon>Chlorobiales</taxon>
        <taxon>Chlorobiaceae</taxon>
        <taxon>Chlorobaculum</taxon>
    </lineage>
</organism>
<dbReference type="HOGENOM" id="CLU_020336_13_4_10"/>
<dbReference type="InterPro" id="IPR000073">
    <property type="entry name" value="AB_hydrolase_1"/>
</dbReference>
<keyword evidence="3" id="KW-1185">Reference proteome</keyword>
<dbReference type="STRING" id="517417.Cpar_1371"/>
<evidence type="ECO:0000313" key="2">
    <source>
        <dbReference type="EMBL" id="ACF11773.1"/>
    </source>
</evidence>
<dbReference type="PRINTS" id="PR00111">
    <property type="entry name" value="ABHYDROLASE"/>
</dbReference>
<evidence type="ECO:0000259" key="1">
    <source>
        <dbReference type="Pfam" id="PF00561"/>
    </source>
</evidence>
<dbReference type="KEGG" id="cpc:Cpar_1371"/>
<dbReference type="Gene3D" id="3.40.50.1820">
    <property type="entry name" value="alpha/beta hydrolase"/>
    <property type="match status" value="1"/>
</dbReference>
<dbReference type="Pfam" id="PF00561">
    <property type="entry name" value="Abhydrolase_1"/>
    <property type="match status" value="1"/>
</dbReference>
<name>B3QPC0_CHLP8</name>
<reference evidence="2" key="1">
    <citation type="submission" date="2008-06" db="EMBL/GenBank/DDBJ databases">
        <title>Complete sequence of Chlorobaculum parvum NCIB 8327.</title>
        <authorList>
            <consortium name="US DOE Joint Genome Institute"/>
            <person name="Lucas S."/>
            <person name="Copeland A."/>
            <person name="Lapidus A."/>
            <person name="Glavina del Rio T."/>
            <person name="Dalin E."/>
            <person name="Tice H."/>
            <person name="Bruce D."/>
            <person name="Goodwin L."/>
            <person name="Pitluck S."/>
            <person name="Schmutz J."/>
            <person name="Larimer F."/>
            <person name="Land M."/>
            <person name="Hauser L."/>
            <person name="Kyrpides N."/>
            <person name="Mikhailova N."/>
            <person name="Zhao F."/>
            <person name="Li T."/>
            <person name="Liu Z."/>
            <person name="Overmann J."/>
            <person name="Bryant D.A."/>
            <person name="Richardson P."/>
        </authorList>
    </citation>
    <scope>NUCLEOTIDE SEQUENCE [LARGE SCALE GENOMIC DNA]</scope>
    <source>
        <strain evidence="2">NCIB 8327</strain>
    </source>
</reference>
<sequence length="297" mass="33273">MGSLPQFGTTMASKDRWFIWQFSDKDEAKIRYREYGPADSPHTPLLFVHGYGGMIEHWNDNIPAFSDRYRIYAMDLIGFGQSTKPNVRYCLELFAAQIKAFMHLKKLDKIILVGHSMGGAGSVIYAHLNPERVRGLILANPSGLYGDSMDGMAKAFFGLVGSPLIGEMLFAAFANPVGVSQSLTPTYYNQKKVDLNLINQFSRPLPDRGAMFSYLSPSKRPHDFMLEGIKPCNYKGDAWLMWGAEDTALPPHKIIPEFQELLPQAGAYIIPKAGHCIHHDAHETFNARLAHILGRLE</sequence>
<accession>B3QPC0</accession>
<dbReference type="GO" id="GO:0016787">
    <property type="term" value="F:hydrolase activity"/>
    <property type="evidence" value="ECO:0007669"/>
    <property type="project" value="UniProtKB-KW"/>
</dbReference>
<dbReference type="EMBL" id="CP001099">
    <property type="protein sequence ID" value="ACF11773.1"/>
    <property type="molecule type" value="Genomic_DNA"/>
</dbReference>
<feature type="domain" description="AB hydrolase-1" evidence="1">
    <location>
        <begin position="44"/>
        <end position="280"/>
    </location>
</feature>
<gene>
    <name evidence="2" type="ordered locus">Cpar_1371</name>
</gene>